<evidence type="ECO:0000313" key="3">
    <source>
        <dbReference type="Proteomes" id="UP000018040"/>
    </source>
</evidence>
<reference evidence="2 3" key="2">
    <citation type="journal article" date="2013" name="Genome Biol. Evol.">
        <title>Genome sequencing of Giardia lamblia genotypes A2 and B isolates (DH and GS) and comparative analysis with the genomes of genotypes A1 and E (WB and Pig).</title>
        <authorList>
            <person name="Adam R.D."/>
            <person name="Dahlstrom E.W."/>
            <person name="Martens C.A."/>
            <person name="Bruno D.P."/>
            <person name="Barbian K.D."/>
            <person name="Ricklefs S.M."/>
            <person name="Hernandez M.M."/>
            <person name="Narla N.P."/>
            <person name="Patel R.B."/>
            <person name="Porcella S.F."/>
            <person name="Nash T.E."/>
        </authorList>
    </citation>
    <scope>NUCLEOTIDE SEQUENCE [LARGE SCALE GENOMIC DNA]</scope>
    <source>
        <strain evidence="2 3">GS</strain>
    </source>
</reference>
<dbReference type="VEuPathDB" id="GiardiaDB:QR46_4979"/>
<dbReference type="InterPro" id="IPR006212">
    <property type="entry name" value="Furin_repeat"/>
</dbReference>
<dbReference type="InterPro" id="IPR005127">
    <property type="entry name" value="Giardia_VSP"/>
</dbReference>
<dbReference type="SMART" id="SM00181">
    <property type="entry name" value="EGF"/>
    <property type="match status" value="5"/>
</dbReference>
<feature type="domain" description="EGF-like" evidence="1">
    <location>
        <begin position="148"/>
        <end position="179"/>
    </location>
</feature>
<dbReference type="AlphaFoldDB" id="V6TT31"/>
<dbReference type="Gene3D" id="2.10.220.10">
    <property type="entry name" value="Hormone Receptor, Insulin-like Growth Factor Receptor 1, Chain A, domain 2"/>
    <property type="match status" value="2"/>
</dbReference>
<proteinExistence type="predicted"/>
<dbReference type="VEuPathDB" id="GiardiaDB:GL50803_00d117440"/>
<dbReference type="EMBL" id="AHHH01000303">
    <property type="protein sequence ID" value="ESU40155.1"/>
    <property type="molecule type" value="Genomic_DNA"/>
</dbReference>
<dbReference type="PANTHER" id="PTHR23275:SF100">
    <property type="entry name" value="EGF-LIKE DOMAIN-CONTAINING PROTEIN"/>
    <property type="match status" value="1"/>
</dbReference>
<organism evidence="2 3">
    <name type="scientific">Giardia intestinalis</name>
    <name type="common">Giardia lamblia</name>
    <dbReference type="NCBI Taxonomy" id="5741"/>
    <lineage>
        <taxon>Eukaryota</taxon>
        <taxon>Metamonada</taxon>
        <taxon>Diplomonadida</taxon>
        <taxon>Hexamitidae</taxon>
        <taxon>Giardiinae</taxon>
        <taxon>Giardia</taxon>
    </lineage>
</organism>
<comment type="caution">
    <text evidence="2">The sequence shown here is derived from an EMBL/GenBank/DDBJ whole genome shotgun (WGS) entry which is preliminary data.</text>
</comment>
<dbReference type="SUPFAM" id="SSF57184">
    <property type="entry name" value="Growth factor receptor domain"/>
    <property type="match status" value="2"/>
</dbReference>
<protein>
    <submittedName>
        <fullName evidence="2">Variant-specific surface protein</fullName>
    </submittedName>
</protein>
<accession>V6TT31</accession>
<feature type="domain" description="EGF-like" evidence="1">
    <location>
        <begin position="358"/>
        <end position="401"/>
    </location>
</feature>
<feature type="non-terminal residue" evidence="2">
    <location>
        <position position="1"/>
    </location>
</feature>
<dbReference type="VEuPathDB" id="GiardiaDB:DHA2_152899"/>
<gene>
    <name evidence="2" type="ORF">GSB_154729</name>
</gene>
<dbReference type="InterPro" id="IPR052798">
    <property type="entry name" value="Giardia_VSA"/>
</dbReference>
<sequence>VSDPAGVSIDSLCRPASSPQVIVAGCTGSDGAALTDASTACESCSGEFFLFRGGCYNTESTAGSEICTKAEGGKCATCKTDGSYIFQNRAATVTLGNECILCSDATNRDGVMGVANCNKCTHTSNTGAATCSACQDGYYKDGNGACQKCRADCATCGGTGQNACTSCPEGKYLKDTGCVDNTCGGGNTYYPDPVSGKCISCSAVDEGGIEGCTACKYNVTVSKPQCTACSSQKMIKTEVDGTTTCADAAGCATDNQAGSHFLNQAKNKCLLCSDITTDASGNGNKGVEHCKTCRKAANNQNPTCSACLDGYFYDSGSSTCKNCAANCATCTSNQIDTCIACFPGYFLKTDGSNKECVPCDNVDKGGIDGCAECSGTTGSLKCTKCKPNRRSKGESGNYTCEEKICEDETACGGTAGACGAIVVGGDGSVKYYCSQCRQ</sequence>
<feature type="domain" description="EGF-like" evidence="1">
    <location>
        <begin position="101"/>
        <end position="147"/>
    </location>
</feature>
<dbReference type="OrthoDB" id="300641at2759"/>
<dbReference type="PANTHER" id="PTHR23275">
    <property type="entry name" value="CABRIOLET.-RELATED"/>
    <property type="match status" value="1"/>
</dbReference>
<dbReference type="SMART" id="SM00261">
    <property type="entry name" value="FU"/>
    <property type="match status" value="3"/>
</dbReference>
<dbReference type="Pfam" id="PF03302">
    <property type="entry name" value="VSP"/>
    <property type="match status" value="1"/>
</dbReference>
<evidence type="ECO:0000313" key="2">
    <source>
        <dbReference type="EMBL" id="ESU40155.1"/>
    </source>
</evidence>
<reference evidence="3" key="1">
    <citation type="submission" date="2012-02" db="EMBL/GenBank/DDBJ databases">
        <title>Genome sequencing of Giardia lamblia Genotypes A2 and B isolates (DH and GS) and comparative analysis with the genomes of Genotypes A1 and E (WB and Pig).</title>
        <authorList>
            <person name="Adam R."/>
            <person name="Dahlstrom E."/>
            <person name="Martens C."/>
            <person name="Bruno D."/>
            <person name="Barbian K."/>
            <person name="Porcella S.F."/>
            <person name="Nash T."/>
        </authorList>
    </citation>
    <scope>NUCLEOTIDE SEQUENCE</scope>
    <source>
        <strain evidence="3">GS</strain>
    </source>
</reference>
<dbReference type="InterPro" id="IPR000742">
    <property type="entry name" value="EGF"/>
</dbReference>
<dbReference type="InterPro" id="IPR009030">
    <property type="entry name" value="Growth_fac_rcpt_cys_sf"/>
</dbReference>
<dbReference type="Proteomes" id="UP000018040">
    <property type="component" value="Unassembled WGS sequence"/>
</dbReference>
<feature type="domain" description="EGF-like" evidence="1">
    <location>
        <begin position="271"/>
        <end position="321"/>
    </location>
</feature>
<feature type="domain" description="EGF-like" evidence="1">
    <location>
        <begin position="322"/>
        <end position="357"/>
    </location>
</feature>
<evidence type="ECO:0000259" key="1">
    <source>
        <dbReference type="SMART" id="SM00181"/>
    </source>
</evidence>
<name>V6TT31_GIAIN</name>